<keyword evidence="1" id="KW-0732">Signal</keyword>
<reference evidence="2 3" key="1">
    <citation type="submission" date="2023-11" db="EMBL/GenBank/DDBJ databases">
        <title>Arctic aerobic anoxygenic photoheterotroph Sediminicoccus rosea KRV36 adapts its photosynthesis to long days of polar summer.</title>
        <authorList>
            <person name="Tomasch J."/>
            <person name="Kopejtka K."/>
            <person name="Bily T."/>
            <person name="Gardiner A.T."/>
            <person name="Gardian Z."/>
            <person name="Shivaramu S."/>
            <person name="Koblizek M."/>
            <person name="Engelhardt F."/>
            <person name="Kaftan D."/>
        </authorList>
    </citation>
    <scope>NUCLEOTIDE SEQUENCE [LARGE SCALE GENOMIC DNA]</scope>
    <source>
        <strain evidence="2 3">R-30</strain>
    </source>
</reference>
<proteinExistence type="predicted"/>
<gene>
    <name evidence="2" type="ORF">R9Z33_08970</name>
</gene>
<evidence type="ECO:0000313" key="3">
    <source>
        <dbReference type="Proteomes" id="UP001305521"/>
    </source>
</evidence>
<keyword evidence="3" id="KW-1185">Reference proteome</keyword>
<evidence type="ECO:0008006" key="4">
    <source>
        <dbReference type="Google" id="ProtNLM"/>
    </source>
</evidence>
<dbReference type="EMBL" id="CP137852">
    <property type="protein sequence ID" value="WPB86992.1"/>
    <property type="molecule type" value="Genomic_DNA"/>
</dbReference>
<evidence type="ECO:0000256" key="1">
    <source>
        <dbReference type="SAM" id="SignalP"/>
    </source>
</evidence>
<feature type="signal peptide" evidence="1">
    <location>
        <begin position="1"/>
        <end position="28"/>
    </location>
</feature>
<name>A0ABZ0PNF5_9PROT</name>
<dbReference type="Proteomes" id="UP001305521">
    <property type="component" value="Chromosome"/>
</dbReference>
<evidence type="ECO:0000313" key="2">
    <source>
        <dbReference type="EMBL" id="WPB86992.1"/>
    </source>
</evidence>
<protein>
    <recommendedName>
        <fullName evidence="4">Adhesin</fullName>
    </recommendedName>
</protein>
<accession>A0ABZ0PNF5</accession>
<feature type="chain" id="PRO_5046920768" description="Adhesin" evidence="1">
    <location>
        <begin position="29"/>
        <end position="136"/>
    </location>
</feature>
<dbReference type="RefSeq" id="WP_318650949.1">
    <property type="nucleotide sequence ID" value="NZ_CP137852.1"/>
</dbReference>
<sequence length="136" mass="15174">MVSFIRRLAVASLLLGTLLVGAPPMAEAQQPQLRSLVFQNNCRTPVRLLVRHLEEQNRYTTTGFYTIRPSTSTRLTERGDNIMHRTGSPLFFFAETDGRTWSSSEVTVAFNGVNYRMVRANQTVSGDSIQFSVGCG</sequence>
<organism evidence="2 3">
    <name type="scientific">Sediminicoccus rosea</name>
    <dbReference type="NCBI Taxonomy" id="1225128"/>
    <lineage>
        <taxon>Bacteria</taxon>
        <taxon>Pseudomonadati</taxon>
        <taxon>Pseudomonadota</taxon>
        <taxon>Alphaproteobacteria</taxon>
        <taxon>Acetobacterales</taxon>
        <taxon>Roseomonadaceae</taxon>
        <taxon>Sediminicoccus</taxon>
    </lineage>
</organism>